<reference evidence="1 2" key="1">
    <citation type="submission" date="2019-04" db="EMBL/GenBank/DDBJ databases">
        <authorList>
            <person name="Li J."/>
        </authorList>
    </citation>
    <scope>NUCLEOTIDE SEQUENCE [LARGE SCALE GENOMIC DNA]</scope>
    <source>
        <strain evidence="1 2">KCTC 42687</strain>
    </source>
</reference>
<protein>
    <submittedName>
        <fullName evidence="1">Sulfotransferase family protein</fullName>
    </submittedName>
</protein>
<dbReference type="Gene3D" id="3.40.50.300">
    <property type="entry name" value="P-loop containing nucleotide triphosphate hydrolases"/>
    <property type="match status" value="1"/>
</dbReference>
<dbReference type="GO" id="GO:0016740">
    <property type="term" value="F:transferase activity"/>
    <property type="evidence" value="ECO:0007669"/>
    <property type="project" value="UniProtKB-KW"/>
</dbReference>
<organism evidence="1 2">
    <name type="scientific">Paracoccus gahaiensis</name>
    <dbReference type="NCBI Taxonomy" id="1706839"/>
    <lineage>
        <taxon>Bacteria</taxon>
        <taxon>Pseudomonadati</taxon>
        <taxon>Pseudomonadota</taxon>
        <taxon>Alphaproteobacteria</taxon>
        <taxon>Rhodobacterales</taxon>
        <taxon>Paracoccaceae</taxon>
        <taxon>Paracoccus</taxon>
    </lineage>
</organism>
<keyword evidence="2" id="KW-1185">Reference proteome</keyword>
<dbReference type="OrthoDB" id="7687351at2"/>
<keyword evidence="1" id="KW-0808">Transferase</keyword>
<name>A0A4U0RF67_9RHOB</name>
<sequence>MLIFWDQRLVFLATPKAGSTAIEMALDSLASASLQRPAALKHTDVGSFRRYLGPWLAAQTGETFTTVALMREPVDWLRSWYRFKLRDDDDDPQHAMAGIGFADFAAEYGQPDGPARMGIGRQVDFLTEADTRVDRIFRYDRIDGFVDFLEGRLDCAIELPRINVPPSVDVNLDPGAEAALRVAMARDLALYDSL</sequence>
<proteinExistence type="predicted"/>
<dbReference type="InterPro" id="IPR027417">
    <property type="entry name" value="P-loop_NTPase"/>
</dbReference>
<evidence type="ECO:0000313" key="2">
    <source>
        <dbReference type="Proteomes" id="UP000309747"/>
    </source>
</evidence>
<dbReference type="EMBL" id="SUNI01000001">
    <property type="protein sequence ID" value="TJZ94123.1"/>
    <property type="molecule type" value="Genomic_DNA"/>
</dbReference>
<comment type="caution">
    <text evidence="1">The sequence shown here is derived from an EMBL/GenBank/DDBJ whole genome shotgun (WGS) entry which is preliminary data.</text>
</comment>
<dbReference type="SUPFAM" id="SSF52540">
    <property type="entry name" value="P-loop containing nucleoside triphosphate hydrolases"/>
    <property type="match status" value="1"/>
</dbReference>
<dbReference type="RefSeq" id="WP_136884253.1">
    <property type="nucleotide sequence ID" value="NZ_SUNI01000001.1"/>
</dbReference>
<dbReference type="AlphaFoldDB" id="A0A4U0RF67"/>
<dbReference type="Proteomes" id="UP000309747">
    <property type="component" value="Unassembled WGS sequence"/>
</dbReference>
<gene>
    <name evidence="1" type="ORF">FA743_02340</name>
</gene>
<evidence type="ECO:0000313" key="1">
    <source>
        <dbReference type="EMBL" id="TJZ94123.1"/>
    </source>
</evidence>
<accession>A0A4U0RF67</accession>